<sequence>MKAVAAILLSAATAVVAIPPGIPSEADARSMLSNLKVAEPNDDGSYDRDLFPHWSSVEGNCNAREFVLRRDGDNVETGNDCYPTSGSWTSPYEGEKHTEPSDVSIDHMVPLKNAWISGASEWTTDEREAFANDVEGPQLWAVTGTVNSDKSDKSPDEWKPELTSIHCEYAAAWIAVKSAYELTASSAEVSALEEMLGEC</sequence>
<feature type="region of interest" description="Disordered" evidence="1">
    <location>
        <begin position="81"/>
        <end position="100"/>
    </location>
</feature>
<dbReference type="HOGENOM" id="CLU_043034_3_1_1"/>
<keyword evidence="2" id="KW-0732">Signal</keyword>
<evidence type="ECO:0000259" key="3">
    <source>
        <dbReference type="Pfam" id="PF07510"/>
    </source>
</evidence>
<dbReference type="OrthoDB" id="3162605at2759"/>
<evidence type="ECO:0000313" key="5">
    <source>
        <dbReference type="Proteomes" id="UP000029964"/>
    </source>
</evidence>
<name>A0A086TFP8_HAPC1</name>
<comment type="caution">
    <text evidence="4">The sequence shown here is derived from an EMBL/GenBank/DDBJ whole genome shotgun (WGS) entry which is preliminary data.</text>
</comment>
<keyword evidence="5" id="KW-1185">Reference proteome</keyword>
<reference evidence="5" key="1">
    <citation type="journal article" date="2014" name="Genome Announc.">
        <title>Genome sequence and annotation of Acremonium chrysogenum, producer of the beta-lactam antibiotic cephalosporin C.</title>
        <authorList>
            <person name="Terfehr D."/>
            <person name="Dahlmann T.A."/>
            <person name="Specht T."/>
            <person name="Zadra I."/>
            <person name="Kuernsteiner H."/>
            <person name="Kueck U."/>
        </authorList>
    </citation>
    <scope>NUCLEOTIDE SEQUENCE [LARGE SCALE GENOMIC DNA]</scope>
    <source>
        <strain evidence="5">ATCC 11550 / CBS 779.69 / DSM 880 / IAM 14645 / JCM 23072 / IMI 49137</strain>
    </source>
</reference>
<dbReference type="Proteomes" id="UP000029964">
    <property type="component" value="Unassembled WGS sequence"/>
</dbReference>
<dbReference type="STRING" id="857340.A0A086TFP8"/>
<dbReference type="InterPro" id="IPR011089">
    <property type="entry name" value="GmrSD_C"/>
</dbReference>
<dbReference type="EMBL" id="JPKY01000004">
    <property type="protein sequence ID" value="KFH48180.1"/>
    <property type="molecule type" value="Genomic_DNA"/>
</dbReference>
<evidence type="ECO:0000256" key="1">
    <source>
        <dbReference type="SAM" id="MobiDB-lite"/>
    </source>
</evidence>
<evidence type="ECO:0000313" key="4">
    <source>
        <dbReference type="EMBL" id="KFH48180.1"/>
    </source>
</evidence>
<feature type="signal peptide" evidence="2">
    <location>
        <begin position="1"/>
        <end position="17"/>
    </location>
</feature>
<proteinExistence type="predicted"/>
<gene>
    <name evidence="4" type="ORF">ACRE_009360</name>
</gene>
<accession>A0A086TFP8</accession>
<dbReference type="PANTHER" id="PTHR24094:SF15">
    <property type="entry name" value="AMP-DEPENDENT SYNTHETASE_LIGASE DOMAIN-CONTAINING PROTEIN-RELATED"/>
    <property type="match status" value="1"/>
</dbReference>
<organism evidence="4 5">
    <name type="scientific">Hapsidospora chrysogenum (strain ATCC 11550 / CBS 779.69 / DSM 880 / IAM 14645 / JCM 23072 / IMI 49137)</name>
    <name type="common">Acremonium chrysogenum</name>
    <dbReference type="NCBI Taxonomy" id="857340"/>
    <lineage>
        <taxon>Eukaryota</taxon>
        <taxon>Fungi</taxon>
        <taxon>Dikarya</taxon>
        <taxon>Ascomycota</taxon>
        <taxon>Pezizomycotina</taxon>
        <taxon>Sordariomycetes</taxon>
        <taxon>Hypocreomycetidae</taxon>
        <taxon>Hypocreales</taxon>
        <taxon>Bionectriaceae</taxon>
        <taxon>Hapsidospora</taxon>
    </lineage>
</organism>
<dbReference type="Pfam" id="PF07510">
    <property type="entry name" value="GmrSD_C"/>
    <property type="match status" value="1"/>
</dbReference>
<dbReference type="PANTHER" id="PTHR24094">
    <property type="entry name" value="SECRETED PROTEIN"/>
    <property type="match status" value="1"/>
</dbReference>
<feature type="domain" description="GmrSD restriction endonucleases C-terminal" evidence="3">
    <location>
        <begin position="88"/>
        <end position="189"/>
    </location>
</feature>
<evidence type="ECO:0000256" key="2">
    <source>
        <dbReference type="SAM" id="SignalP"/>
    </source>
</evidence>
<dbReference type="AlphaFoldDB" id="A0A086TFP8"/>
<protein>
    <recommendedName>
        <fullName evidence="3">GmrSD restriction endonucleases C-terminal domain-containing protein</fullName>
    </recommendedName>
</protein>
<feature type="chain" id="PRO_5001815689" description="GmrSD restriction endonucleases C-terminal domain-containing protein" evidence="2">
    <location>
        <begin position="18"/>
        <end position="199"/>
    </location>
</feature>